<organism evidence="2">
    <name type="scientific">Marinobacter nauticus</name>
    <name type="common">Marinobacter hydrocarbonoclasticus</name>
    <name type="synonym">Marinobacter aquaeolei</name>
    <dbReference type="NCBI Taxonomy" id="2743"/>
    <lineage>
        <taxon>Bacteria</taxon>
        <taxon>Pseudomonadati</taxon>
        <taxon>Pseudomonadota</taxon>
        <taxon>Gammaproteobacteria</taxon>
        <taxon>Pseudomonadales</taxon>
        <taxon>Marinobacteraceae</taxon>
        <taxon>Marinobacter</taxon>
    </lineage>
</organism>
<dbReference type="Gene3D" id="3.30.460.10">
    <property type="entry name" value="Beta Polymerase, domain 2"/>
    <property type="match status" value="1"/>
</dbReference>
<gene>
    <name evidence="2" type="ORF">YBY_38700</name>
</gene>
<evidence type="ECO:0000259" key="1">
    <source>
        <dbReference type="Pfam" id="PF18765"/>
    </source>
</evidence>
<accession>A0A455W9W1</accession>
<dbReference type="Pfam" id="PF18765">
    <property type="entry name" value="Polbeta"/>
    <property type="match status" value="1"/>
</dbReference>
<dbReference type="InterPro" id="IPR043519">
    <property type="entry name" value="NT_sf"/>
</dbReference>
<dbReference type="InterPro" id="IPR041633">
    <property type="entry name" value="Polbeta"/>
</dbReference>
<sequence length="181" mass="19799">MGELIEQAKAGSGAVQREVARLTESGLVNVQYRGRQKSYHANMASPIFGELSALIVKTLGPTEIIKKALQPVAHEIELAFIYGSVAKQTDRADSDIDVLLVSDTLSLEDIFSALEGAEGELSRPINPTLYSRDEFEKRRKQDNPFIRKVLNGPVLLLKGIIDEQGSIGQPGPDQKTSPRNT</sequence>
<evidence type="ECO:0000313" key="2">
    <source>
        <dbReference type="EMBL" id="BBJ06021.1"/>
    </source>
</evidence>
<reference evidence="2" key="1">
    <citation type="submission" date="2019-03" db="EMBL/GenBank/DDBJ databases">
        <title>Whole genome analysis of nitrate-reducing bacteria Marinobacter hydrocarbonoclasticus YB03.</title>
        <authorList>
            <person name="Azam A.H."/>
            <person name="Yuk S.R."/>
            <person name="Kamarisima K."/>
            <person name="Miyanaga K."/>
            <person name="Tanji Y."/>
        </authorList>
    </citation>
    <scope>NUCLEOTIDE SEQUENCE</scope>
    <source>
        <strain evidence="2">YB03</strain>
    </source>
</reference>
<dbReference type="CDD" id="cd05403">
    <property type="entry name" value="NT_KNTase_like"/>
    <property type="match status" value="1"/>
</dbReference>
<dbReference type="EMBL" id="AP019537">
    <property type="protein sequence ID" value="BBJ06021.1"/>
    <property type="molecule type" value="Genomic_DNA"/>
</dbReference>
<feature type="domain" description="Polymerase beta nucleotidyltransferase" evidence="1">
    <location>
        <begin position="65"/>
        <end position="115"/>
    </location>
</feature>
<name>A0A455W9W1_MARNT</name>
<proteinExistence type="predicted"/>
<dbReference type="AlphaFoldDB" id="A0A455W9W1"/>
<dbReference type="SUPFAM" id="SSF81301">
    <property type="entry name" value="Nucleotidyltransferase"/>
    <property type="match status" value="1"/>
</dbReference>
<protein>
    <recommendedName>
        <fullName evidence="1">Polymerase beta nucleotidyltransferase domain-containing protein</fullName>
    </recommendedName>
</protein>